<keyword evidence="2" id="KW-1185">Reference proteome</keyword>
<evidence type="ECO:0000313" key="2">
    <source>
        <dbReference type="Proteomes" id="UP001218188"/>
    </source>
</evidence>
<protein>
    <submittedName>
        <fullName evidence="1">Uncharacterized protein</fullName>
    </submittedName>
</protein>
<comment type="caution">
    <text evidence="1">The sequence shown here is derived from an EMBL/GenBank/DDBJ whole genome shotgun (WGS) entry which is preliminary data.</text>
</comment>
<sequence length="1595" mass="179728">MSLPMPPRVRLSADFYGIVDACELIIEHSLATGVRFSPGHPECEQLDDVMECIVRPSIYLLDCALRPANRGWLAPYELTMLELIFVHDALANIMGILASLPFLFRALFHLLEEGGHFPSDEHIGNAQEGFRCYVAFRGACLRGLDRLNEMHAVYLPESSTRLAPSAVSLNLSRAILLARAWHLVEPVEDFTAFITGSPEDITPSPPDSPRSDLLSVIGSPAGRALAVKVEQACALIRPLEISDTEYALGSNWRPPIPISNILHQVLRPAVFVLQQALDPSFHRTRYGSFQFPYTTTRVVQATLRKMMELVHLISLTDPEYPSYVALWDGISAVHLIPEEPPVSDLSMGQFEILDHMVEIYGFEGENSEGGAHMSAALEHLKRVATCWAALLGQRLRSNCARVEIPSWKHADGFYRPRHSMKDLLRYFIRAQIFFVQLAVDPEFRLSVPLPALSVDDRAAVRTALGRVLEQLRVIYASRPHFARLARAHGARVHPDELLVPGESSNMFRILRILLAEYGFELDEEGPHGGLQVSVLRAFEAFDTTASYMRAATAQLKEFPEYNMDEMALRFALLRDYQRGAPASFRTRSQFEVFFIDLDTEEELVRYLRRPEVTNFSQQILVPLRDQVMLVRDRFRGSPPAARDSPWIRHQTSVYMRYLAYIRRAIVPDVHGIVGKRVPTPSVASLLYMMRLIRRFGFAGDDIATIAECAEDDLLIVFNHAHETIFAMAARLADVPPQYVATLSEIQMAPPGGVLSSSPLLSFPCRLIPFPAPRRVNPLRTCSVDSRLYGVPKIGSCYCRFVMPESLSDIHGFFLRLSSPSPLKERGTAAVCPTTPFPSWTFLLLSKATRIPVEPRTTEELTRIPEALQLLLAPYRSRLPDSRLYGEDPHGVLRYFEEVVGPYAQLIDKAFPTRALAKHQLRAESIEFLTPHVGELLRFLGIAYVIALEVVSNYGPPMLFPCESIRTLCLMQKFHEILDNPAYELGPGLETIMLGWVKLMVGSARQRRLSHTDPIDIRPPRDLAHVPCVPSWTVEEIAVLQEEEAKDAWVAEKYWLRERVEACNRAGKELSDVLSDVAGAEWYPAGLPLTQTSDLLAKLHSILPPATGSRMEPSLRALWVSQVRNLCQGIHETMGGRIFTEFPAPLRNELRVAVKILLSNIILIGATKISVESDPSNPSQYYVPGFGAMMFAMAEQFVVLCGYEGDEDVPSREGIFRAVALLQHAMVIHPNYATTPVEAPGYSSAQADPFFYGVGTRTKERQIREILDHGHLLHRFGDNLLRYDHTLGTDFRQLASRVARWTIRGLICPDEVSVARTAHFFYKMLDQGIRFRPPCCTFPLVKMRGPTYTIETALPRLYSLSLPAETLHAKFFFPEDGLENFLQFRMRVFVHTLMRAITHDFTHFTSLPAFPPPEHQKLRAWIEILMTHFRLVSRTLKHRTERISAGDLSWASYSFRVPAEAFQMFKLSIFLCNFVGFTTPSRFPDDLDFPILYPMIDLSTRELMLSGSQSDYPEYDSRGRLEPGSQLFAQASSVHGFSPNDFFSPSSFHTSPFPMGYTDSAHLVGEAMSVFSPGPYINAPLGQEFWSASSFPPTEY</sequence>
<reference evidence="1" key="1">
    <citation type="submission" date="2023-03" db="EMBL/GenBank/DDBJ databases">
        <title>Massive genome expansion in bonnet fungi (Mycena s.s.) driven by repeated elements and novel gene families across ecological guilds.</title>
        <authorList>
            <consortium name="Lawrence Berkeley National Laboratory"/>
            <person name="Harder C.B."/>
            <person name="Miyauchi S."/>
            <person name="Viragh M."/>
            <person name="Kuo A."/>
            <person name="Thoen E."/>
            <person name="Andreopoulos B."/>
            <person name="Lu D."/>
            <person name="Skrede I."/>
            <person name="Drula E."/>
            <person name="Henrissat B."/>
            <person name="Morin E."/>
            <person name="Kohler A."/>
            <person name="Barry K."/>
            <person name="LaButti K."/>
            <person name="Morin E."/>
            <person name="Salamov A."/>
            <person name="Lipzen A."/>
            <person name="Mereny Z."/>
            <person name="Hegedus B."/>
            <person name="Baldrian P."/>
            <person name="Stursova M."/>
            <person name="Weitz H."/>
            <person name="Taylor A."/>
            <person name="Grigoriev I.V."/>
            <person name="Nagy L.G."/>
            <person name="Martin F."/>
            <person name="Kauserud H."/>
        </authorList>
    </citation>
    <scope>NUCLEOTIDE SEQUENCE</scope>
    <source>
        <strain evidence="1">CBHHK200</strain>
    </source>
</reference>
<dbReference type="Proteomes" id="UP001218188">
    <property type="component" value="Unassembled WGS sequence"/>
</dbReference>
<organism evidence="1 2">
    <name type="scientific">Mycena alexandri</name>
    <dbReference type="NCBI Taxonomy" id="1745969"/>
    <lineage>
        <taxon>Eukaryota</taxon>
        <taxon>Fungi</taxon>
        <taxon>Dikarya</taxon>
        <taxon>Basidiomycota</taxon>
        <taxon>Agaricomycotina</taxon>
        <taxon>Agaricomycetes</taxon>
        <taxon>Agaricomycetidae</taxon>
        <taxon>Agaricales</taxon>
        <taxon>Marasmiineae</taxon>
        <taxon>Mycenaceae</taxon>
        <taxon>Mycena</taxon>
    </lineage>
</organism>
<proteinExistence type="predicted"/>
<name>A0AAD6WNA2_9AGAR</name>
<gene>
    <name evidence="1" type="ORF">C8F04DRAFT_1198316</name>
</gene>
<accession>A0AAD6WNA2</accession>
<evidence type="ECO:0000313" key="1">
    <source>
        <dbReference type="EMBL" id="KAJ7018905.1"/>
    </source>
</evidence>
<dbReference type="EMBL" id="JARJCM010000316">
    <property type="protein sequence ID" value="KAJ7018905.1"/>
    <property type="molecule type" value="Genomic_DNA"/>
</dbReference>